<sequence length="303" mass="31757">MTHPFRAPLSFMGVPHVTDPGAARGVILGLPFDCGAHPTRVGARLGPFSIREQSLLLRPWDGDSGINPLEQLGLVDLGDASVTPGDVDGAMGIIEAAMDIALSGGALPIALGGDGAIALPQMRALARRYPELCVVHLDAHTDAYPIDGLNNATPFARAFEEGLIDPRGSIHIGTRRSHMVPGVYDYGRQLGYGIIGMDQLIKDGIDATMGQVRDRIDGRPVYLCFDMDFFDPAVAPGVCTPAWGGASAREGFAVLQALAGLNVVSVDINTISPPHDVGGMSAFLAATLAFETLVMAACGKFAL</sequence>
<dbReference type="PRINTS" id="PR00116">
    <property type="entry name" value="ARGINASE"/>
</dbReference>
<dbReference type="PANTHER" id="PTHR11358">
    <property type="entry name" value="ARGINASE/AGMATINASE"/>
    <property type="match status" value="1"/>
</dbReference>
<gene>
    <name evidence="4" type="ORF">N7U68_08925</name>
</gene>
<name>A0ABY6DLU6_9RHOB</name>
<comment type="similarity">
    <text evidence="3">Belongs to the arginase family.</text>
</comment>
<dbReference type="EMBL" id="CP106738">
    <property type="protein sequence ID" value="UXX84740.1"/>
    <property type="molecule type" value="Genomic_DNA"/>
</dbReference>
<evidence type="ECO:0000313" key="5">
    <source>
        <dbReference type="Proteomes" id="UP001064087"/>
    </source>
</evidence>
<protein>
    <submittedName>
        <fullName evidence="4">Arginase family protein</fullName>
    </submittedName>
</protein>
<evidence type="ECO:0000256" key="2">
    <source>
        <dbReference type="ARBA" id="ARBA00022801"/>
    </source>
</evidence>
<keyword evidence="1" id="KW-0479">Metal-binding</keyword>
<dbReference type="InterPro" id="IPR006035">
    <property type="entry name" value="Ureohydrolase"/>
</dbReference>
<proteinExistence type="inferred from homology"/>
<keyword evidence="5" id="KW-1185">Reference proteome</keyword>
<accession>A0ABY6DLU6</accession>
<evidence type="ECO:0000313" key="4">
    <source>
        <dbReference type="EMBL" id="UXX84740.1"/>
    </source>
</evidence>
<dbReference type="RefSeq" id="WP_263048878.1">
    <property type="nucleotide sequence ID" value="NZ_CP106738.1"/>
</dbReference>
<dbReference type="Pfam" id="PF00491">
    <property type="entry name" value="Arginase"/>
    <property type="match status" value="1"/>
</dbReference>
<dbReference type="PROSITE" id="PS51409">
    <property type="entry name" value="ARGINASE_2"/>
    <property type="match status" value="1"/>
</dbReference>
<evidence type="ECO:0000256" key="3">
    <source>
        <dbReference type="PROSITE-ProRule" id="PRU00742"/>
    </source>
</evidence>
<dbReference type="PANTHER" id="PTHR11358:SF26">
    <property type="entry name" value="GUANIDINO ACID HYDROLASE, MITOCHONDRIAL"/>
    <property type="match status" value="1"/>
</dbReference>
<dbReference type="Proteomes" id="UP001064087">
    <property type="component" value="Chromosome"/>
</dbReference>
<reference evidence="4" key="1">
    <citation type="submission" date="2022-10" db="EMBL/GenBank/DDBJ databases">
        <title>Roseovarius pelagicus sp. nov., isolated from Arctic seawater.</title>
        <authorList>
            <person name="Hong Y.W."/>
            <person name="Hwang C.Y."/>
        </authorList>
    </citation>
    <scope>NUCLEOTIDE SEQUENCE</scope>
    <source>
        <strain evidence="4">HL-MP18</strain>
    </source>
</reference>
<dbReference type="SUPFAM" id="SSF52768">
    <property type="entry name" value="Arginase/deacetylase"/>
    <property type="match status" value="1"/>
</dbReference>
<dbReference type="Gene3D" id="3.40.800.10">
    <property type="entry name" value="Ureohydrolase domain"/>
    <property type="match status" value="1"/>
</dbReference>
<dbReference type="InterPro" id="IPR023696">
    <property type="entry name" value="Ureohydrolase_dom_sf"/>
</dbReference>
<evidence type="ECO:0000256" key="1">
    <source>
        <dbReference type="ARBA" id="ARBA00022723"/>
    </source>
</evidence>
<organism evidence="4 5">
    <name type="scientific">Roseovarius pelagicus</name>
    <dbReference type="NCBI Taxonomy" id="2980108"/>
    <lineage>
        <taxon>Bacteria</taxon>
        <taxon>Pseudomonadati</taxon>
        <taxon>Pseudomonadota</taxon>
        <taxon>Alphaproteobacteria</taxon>
        <taxon>Rhodobacterales</taxon>
        <taxon>Roseobacteraceae</taxon>
        <taxon>Roseovarius</taxon>
    </lineage>
</organism>
<dbReference type="PIRSF" id="PIRSF036979">
    <property type="entry name" value="Arginase"/>
    <property type="match status" value="1"/>
</dbReference>
<keyword evidence="2" id="KW-0378">Hydrolase</keyword>